<proteinExistence type="predicted"/>
<name>A0ABV9A8X9_9ACTN</name>
<dbReference type="Gene3D" id="3.40.190.10">
    <property type="entry name" value="Periplasmic binding protein-like II"/>
    <property type="match status" value="3"/>
</dbReference>
<keyword evidence="3" id="KW-0472">Membrane</keyword>
<dbReference type="Proteomes" id="UP001595997">
    <property type="component" value="Unassembled WGS sequence"/>
</dbReference>
<dbReference type="EMBL" id="JBHSFH010000010">
    <property type="protein sequence ID" value="MFC4496114.1"/>
    <property type="molecule type" value="Genomic_DNA"/>
</dbReference>
<keyword evidence="1" id="KW-1003">Cell membrane</keyword>
<dbReference type="PROSITE" id="PS51257">
    <property type="entry name" value="PROKAR_LIPOPROTEIN"/>
    <property type="match status" value="1"/>
</dbReference>
<dbReference type="SUPFAM" id="SSF53850">
    <property type="entry name" value="Periplasmic binding protein-like II"/>
    <property type="match status" value="1"/>
</dbReference>
<dbReference type="InterPro" id="IPR006311">
    <property type="entry name" value="TAT_signal"/>
</dbReference>
<dbReference type="InterPro" id="IPR006059">
    <property type="entry name" value="SBP"/>
</dbReference>
<feature type="signal peptide" evidence="6">
    <location>
        <begin position="1"/>
        <end position="21"/>
    </location>
</feature>
<evidence type="ECO:0000313" key="8">
    <source>
        <dbReference type="Proteomes" id="UP001595997"/>
    </source>
</evidence>
<evidence type="ECO:0000256" key="3">
    <source>
        <dbReference type="ARBA" id="ARBA00023136"/>
    </source>
</evidence>
<evidence type="ECO:0000256" key="1">
    <source>
        <dbReference type="ARBA" id="ARBA00022475"/>
    </source>
</evidence>
<keyword evidence="4" id="KW-0564">Palmitate</keyword>
<feature type="chain" id="PRO_5047500213" evidence="6">
    <location>
        <begin position="22"/>
        <end position="441"/>
    </location>
</feature>
<evidence type="ECO:0000256" key="5">
    <source>
        <dbReference type="ARBA" id="ARBA00023288"/>
    </source>
</evidence>
<dbReference type="Pfam" id="PF01547">
    <property type="entry name" value="SBP_bac_1"/>
    <property type="match status" value="1"/>
</dbReference>
<comment type="caution">
    <text evidence="7">The sequence shown here is derived from an EMBL/GenBank/DDBJ whole genome shotgun (WGS) entry which is preliminary data.</text>
</comment>
<protein>
    <submittedName>
        <fullName evidence="7">ABC transporter substrate-binding protein</fullName>
    </submittedName>
</protein>
<organism evidence="7 8">
    <name type="scientific">Streptomyces ovatisporus</name>
    <dbReference type="NCBI Taxonomy" id="1128682"/>
    <lineage>
        <taxon>Bacteria</taxon>
        <taxon>Bacillati</taxon>
        <taxon>Actinomycetota</taxon>
        <taxon>Actinomycetes</taxon>
        <taxon>Kitasatosporales</taxon>
        <taxon>Streptomycetaceae</taxon>
        <taxon>Streptomyces</taxon>
    </lineage>
</organism>
<dbReference type="PANTHER" id="PTHR43649">
    <property type="entry name" value="ARABINOSE-BINDING PROTEIN-RELATED"/>
    <property type="match status" value="1"/>
</dbReference>
<evidence type="ECO:0000256" key="6">
    <source>
        <dbReference type="SAM" id="SignalP"/>
    </source>
</evidence>
<evidence type="ECO:0000256" key="4">
    <source>
        <dbReference type="ARBA" id="ARBA00023139"/>
    </source>
</evidence>
<evidence type="ECO:0000313" key="7">
    <source>
        <dbReference type="EMBL" id="MFC4496114.1"/>
    </source>
</evidence>
<gene>
    <name evidence="7" type="ORF">ACFPA8_18475</name>
</gene>
<keyword evidence="5" id="KW-0449">Lipoprotein</keyword>
<dbReference type="RefSeq" id="WP_386449852.1">
    <property type="nucleotide sequence ID" value="NZ_JBHSFH010000010.1"/>
</dbReference>
<dbReference type="PROSITE" id="PS51318">
    <property type="entry name" value="TAT"/>
    <property type="match status" value="1"/>
</dbReference>
<evidence type="ECO:0000256" key="2">
    <source>
        <dbReference type="ARBA" id="ARBA00022729"/>
    </source>
</evidence>
<dbReference type="InterPro" id="IPR050490">
    <property type="entry name" value="Bact_solute-bd_prot1"/>
</dbReference>
<dbReference type="PANTHER" id="PTHR43649:SF33">
    <property type="entry name" value="POLYGALACTURONAN_RHAMNOGALACTURONAN-BINDING PROTEIN YTCQ"/>
    <property type="match status" value="1"/>
</dbReference>
<keyword evidence="2 6" id="KW-0732">Signal</keyword>
<keyword evidence="8" id="KW-1185">Reference proteome</keyword>
<reference evidence="8" key="1">
    <citation type="journal article" date="2019" name="Int. J. Syst. Evol. Microbiol.">
        <title>The Global Catalogue of Microorganisms (GCM) 10K type strain sequencing project: providing services to taxonomists for standard genome sequencing and annotation.</title>
        <authorList>
            <consortium name="The Broad Institute Genomics Platform"/>
            <consortium name="The Broad Institute Genome Sequencing Center for Infectious Disease"/>
            <person name="Wu L."/>
            <person name="Ma J."/>
        </authorList>
    </citation>
    <scope>NUCLEOTIDE SEQUENCE [LARGE SCALE GENOMIC DNA]</scope>
    <source>
        <strain evidence="8">CGMCC 4.7357</strain>
    </source>
</reference>
<sequence length="441" mass="49120">MPVRRKVLTWGAAAAAAPALAACGESAGAARLTRQTRRKPGEKARLVFWTWVPLQKAVALWNSKHPDIHVQVQIVPANTQGGYQKMHSSLKAGSPPDLAQVEYYALPEFMLVNGLTNLSKYGADRLKGGYVDWQWNQGVFDGELYAMPQGSGPMGYYYRKDLFERWDVEAPRTWDEFRQAAVRIKKRSGGSRITSFPPRNAMWYAAFPWQRGARWIRTEGDTWLVDINSKVSLEVADYWDGLIRDGLVEVMPDTQSGWYRAMQTGRLASWPGAQWGDALLRGNAPGTKGKWRVTTLPQWEAGETASANWGGSSTAVLQGTRYPAEAIEFAHWLNTDPESIDLLVAAGYGWPAARIDLEESALGKRDPFFGGQRYNEVFQESDSHVDTSWKWAPTTIQSFEHIKDAFGRVTAGHGTLVDALNDVQGRVLDDLQAKGLKARSA</sequence>
<accession>A0ABV9A8X9</accession>